<comment type="caution">
    <text evidence="1">The sequence shown here is derived from an EMBL/GenBank/DDBJ whole genome shotgun (WGS) entry which is preliminary data.</text>
</comment>
<evidence type="ECO:0000313" key="3">
    <source>
        <dbReference type="Proteomes" id="UP000270649"/>
    </source>
</evidence>
<evidence type="ECO:0000313" key="2">
    <source>
        <dbReference type="EMBL" id="RMB60348.1"/>
    </source>
</evidence>
<organism evidence="1 3">
    <name type="scientific">Corynebacterium macginleyi</name>
    <dbReference type="NCBI Taxonomy" id="38290"/>
    <lineage>
        <taxon>Bacteria</taxon>
        <taxon>Bacillati</taxon>
        <taxon>Actinomycetota</taxon>
        <taxon>Actinomycetes</taxon>
        <taxon>Mycobacteriales</taxon>
        <taxon>Corynebacteriaceae</taxon>
        <taxon>Corynebacterium</taxon>
    </lineage>
</organism>
<feature type="non-terminal residue" evidence="1">
    <location>
        <position position="1"/>
    </location>
</feature>
<dbReference type="EMBL" id="REGC01000007">
    <property type="protein sequence ID" value="RMB60348.1"/>
    <property type="molecule type" value="Genomic_DNA"/>
</dbReference>
<gene>
    <name evidence="2" type="ORF">D9543_06520</name>
    <name evidence="1" type="ORF">D9543_11210</name>
</gene>
<evidence type="ECO:0000313" key="1">
    <source>
        <dbReference type="EMBL" id="RMB56465.1"/>
    </source>
</evidence>
<protein>
    <submittedName>
        <fullName evidence="1">IS256 family transposase</fullName>
    </submittedName>
</protein>
<proteinExistence type="predicted"/>
<reference evidence="1 3" key="1">
    <citation type="submission" date="2018-10" db="EMBL/GenBank/DDBJ databases">
        <title>Corynebacterium macginleyi genome sequencing and assembly of the type strain and two clinical samples.</title>
        <authorList>
            <person name="Bernier A.-M."/>
            <person name="Bernard K."/>
        </authorList>
    </citation>
    <scope>NUCLEOTIDE SEQUENCE [LARGE SCALE GENOMIC DNA]</scope>
    <source>
        <strain evidence="1 3">NML 120205</strain>
    </source>
</reference>
<name>A0A3M0FVD7_9CORY</name>
<dbReference type="Proteomes" id="UP000270649">
    <property type="component" value="Unassembled WGS sequence"/>
</dbReference>
<accession>A0A3M0FVD7</accession>
<sequence>MICNIEDKRALKRAKQGKRASATASRLVEGARVSGWKQAINHMAVAFPDRFDKYL</sequence>
<dbReference type="EMBL" id="REGC01000028">
    <property type="protein sequence ID" value="RMB56465.1"/>
    <property type="molecule type" value="Genomic_DNA"/>
</dbReference>
<dbReference type="AlphaFoldDB" id="A0A3M0FVD7"/>